<organism evidence="1 2">
    <name type="scientific">Byssochlamys spectabilis</name>
    <name type="common">Paecilomyces variotii</name>
    <dbReference type="NCBI Taxonomy" id="264951"/>
    <lineage>
        <taxon>Eukaryota</taxon>
        <taxon>Fungi</taxon>
        <taxon>Dikarya</taxon>
        <taxon>Ascomycota</taxon>
        <taxon>Pezizomycotina</taxon>
        <taxon>Eurotiomycetes</taxon>
        <taxon>Eurotiomycetidae</taxon>
        <taxon>Eurotiales</taxon>
        <taxon>Thermoascaceae</taxon>
        <taxon>Paecilomyces</taxon>
    </lineage>
</organism>
<dbReference type="Proteomes" id="UP000283841">
    <property type="component" value="Unassembled WGS sequence"/>
</dbReference>
<evidence type="ECO:0000313" key="2">
    <source>
        <dbReference type="Proteomes" id="UP000283841"/>
    </source>
</evidence>
<comment type="caution">
    <text evidence="1">The sequence shown here is derived from an EMBL/GenBank/DDBJ whole genome shotgun (WGS) entry which is preliminary data.</text>
</comment>
<dbReference type="STRING" id="264951.A0A443HPU4"/>
<reference evidence="1 2" key="1">
    <citation type="journal article" date="2018" name="Front. Microbiol.">
        <title>Genomic and genetic insights into a cosmopolitan fungus, Paecilomyces variotii (Eurotiales).</title>
        <authorList>
            <person name="Urquhart A.S."/>
            <person name="Mondo S.J."/>
            <person name="Makela M.R."/>
            <person name="Hane J.K."/>
            <person name="Wiebenga A."/>
            <person name="He G."/>
            <person name="Mihaltcheva S."/>
            <person name="Pangilinan J."/>
            <person name="Lipzen A."/>
            <person name="Barry K."/>
            <person name="de Vries R.P."/>
            <person name="Grigoriev I.V."/>
            <person name="Idnurm A."/>
        </authorList>
    </citation>
    <scope>NUCLEOTIDE SEQUENCE [LARGE SCALE GENOMIC DNA]</scope>
    <source>
        <strain evidence="1 2">CBS 101075</strain>
    </source>
</reference>
<dbReference type="GeneID" id="39596813"/>
<proteinExistence type="predicted"/>
<dbReference type="VEuPathDB" id="FungiDB:C8Q69DRAFT_336544"/>
<dbReference type="AlphaFoldDB" id="A0A443HPU4"/>
<evidence type="ECO:0000313" key="1">
    <source>
        <dbReference type="EMBL" id="RWQ93821.1"/>
    </source>
</evidence>
<protein>
    <submittedName>
        <fullName evidence="1">Uncharacterized protein</fullName>
    </submittedName>
</protein>
<sequence length="109" mass="12282">MANQNTRNDQYRAADIINVGHWAGFNLASIRQQFGVVLAQARIADELVNPFPPRPINLETAVRSCIDAYLTNWITCVFRCGFVPNRVPGDIKPLYKWSLAQRNGPRPSV</sequence>
<dbReference type="RefSeq" id="XP_028483466.1">
    <property type="nucleotide sequence ID" value="XM_028627536.1"/>
</dbReference>
<name>A0A443HPU4_BYSSP</name>
<dbReference type="EMBL" id="RCNU01000009">
    <property type="protein sequence ID" value="RWQ93821.1"/>
    <property type="molecule type" value="Genomic_DNA"/>
</dbReference>
<accession>A0A443HPU4</accession>
<keyword evidence="2" id="KW-1185">Reference proteome</keyword>
<gene>
    <name evidence="1" type="ORF">C8Q69DRAFT_336544</name>
</gene>